<keyword evidence="1" id="KW-1133">Transmembrane helix</keyword>
<protein>
    <submittedName>
        <fullName evidence="2">Uncharacterized protein</fullName>
    </submittedName>
</protein>
<organism evidence="2">
    <name type="scientific">Wuchereria bancrofti</name>
    <dbReference type="NCBI Taxonomy" id="6293"/>
    <lineage>
        <taxon>Eukaryota</taxon>
        <taxon>Metazoa</taxon>
        <taxon>Ecdysozoa</taxon>
        <taxon>Nematoda</taxon>
        <taxon>Chromadorea</taxon>
        <taxon>Rhabditida</taxon>
        <taxon>Spirurina</taxon>
        <taxon>Spiruromorpha</taxon>
        <taxon>Filarioidea</taxon>
        <taxon>Onchocercidae</taxon>
        <taxon>Wuchereria</taxon>
    </lineage>
</organism>
<dbReference type="WBParaSite" id="maker-PairedContig_2057-snap-gene-0.10-mRNA-1">
    <property type="protein sequence ID" value="maker-PairedContig_2057-snap-gene-0.10-mRNA-1"/>
    <property type="gene ID" value="maker-PairedContig_2057-snap-gene-0.10"/>
</dbReference>
<evidence type="ECO:0000313" key="2">
    <source>
        <dbReference type="WBParaSite" id="maker-PairedContig_2057-snap-gene-0.10-mRNA-1"/>
    </source>
</evidence>
<accession>A0A1I8EH36</accession>
<name>A0A1I8EH36_WUCBA</name>
<reference evidence="2" key="1">
    <citation type="submission" date="2016-11" db="UniProtKB">
        <authorList>
            <consortium name="WormBaseParasite"/>
        </authorList>
    </citation>
    <scope>IDENTIFICATION</scope>
    <source>
        <strain evidence="2">pt0022</strain>
    </source>
</reference>
<evidence type="ECO:0000256" key="1">
    <source>
        <dbReference type="SAM" id="Phobius"/>
    </source>
</evidence>
<dbReference type="STRING" id="6293.A0A1I8EH36"/>
<keyword evidence="1" id="KW-0812">Transmembrane</keyword>
<keyword evidence="1" id="KW-0472">Membrane</keyword>
<feature type="transmembrane region" description="Helical" evidence="1">
    <location>
        <begin position="98"/>
        <end position="119"/>
    </location>
</feature>
<dbReference type="AlphaFoldDB" id="A0A1I8EH36"/>
<sequence>NTRCERRLFYLGLLFFPGYQTDVVKQVKQGHRRSKDKYEMFRKLNEYASSGLWDDRYNKPRLFLSSKNRQKAYELHDKMTPKTDPFFQRSPYGVHLEVMYRLSLGIAAITIICSLYVMLIPEEKRLKYKYRKEHHASGGEHD</sequence>
<proteinExistence type="predicted"/>